<comment type="caution">
    <text evidence="12">The sequence shown here is derived from an EMBL/GenBank/DDBJ whole genome shotgun (WGS) entry which is preliminary data.</text>
</comment>
<dbReference type="PRINTS" id="PR00368">
    <property type="entry name" value="FADPNR"/>
</dbReference>
<dbReference type="InParanoid" id="A0A540VCB1"/>
<dbReference type="Pfam" id="PF07992">
    <property type="entry name" value="Pyr_redox_2"/>
    <property type="match status" value="1"/>
</dbReference>
<feature type="transmembrane region" description="Helical" evidence="9">
    <location>
        <begin position="367"/>
        <end position="387"/>
    </location>
</feature>
<dbReference type="InterPro" id="IPR054585">
    <property type="entry name" value="NDH2-like_C"/>
</dbReference>
<keyword evidence="9" id="KW-1133">Transmembrane helix</keyword>
<dbReference type="SUPFAM" id="SSF51905">
    <property type="entry name" value="FAD/NAD(P)-binding domain"/>
    <property type="match status" value="1"/>
</dbReference>
<keyword evidence="13" id="KW-1185">Reference proteome</keyword>
<dbReference type="AlphaFoldDB" id="A0A540VCB1"/>
<keyword evidence="6" id="KW-0560">Oxidoreductase</keyword>
<evidence type="ECO:0000256" key="9">
    <source>
        <dbReference type="SAM" id="Phobius"/>
    </source>
</evidence>
<dbReference type="InterPro" id="IPR045024">
    <property type="entry name" value="NDH-2"/>
</dbReference>
<evidence type="ECO:0000259" key="10">
    <source>
        <dbReference type="Pfam" id="PF07992"/>
    </source>
</evidence>
<comment type="similarity">
    <text evidence="1">Belongs to the NADH dehydrogenase family.</text>
</comment>
<evidence type="ECO:0000256" key="3">
    <source>
        <dbReference type="ARBA" id="ARBA00022630"/>
    </source>
</evidence>
<evidence type="ECO:0000256" key="2">
    <source>
        <dbReference type="ARBA" id="ARBA00012637"/>
    </source>
</evidence>
<keyword evidence="9" id="KW-0472">Membrane</keyword>
<reference evidence="12 13" key="1">
    <citation type="submission" date="2019-06" db="EMBL/GenBank/DDBJ databases">
        <title>Genome sequence of Litorilinea aerophila BAA-2444.</title>
        <authorList>
            <person name="Maclea K.S."/>
            <person name="Maurais E.G."/>
            <person name="Iannazzi L.C."/>
        </authorList>
    </citation>
    <scope>NUCLEOTIDE SEQUENCE [LARGE SCALE GENOMIC DNA]</scope>
    <source>
        <strain evidence="12 13">ATCC BAA-2444</strain>
    </source>
</reference>
<dbReference type="InterPro" id="IPR036188">
    <property type="entry name" value="FAD/NAD-bd_sf"/>
</dbReference>
<evidence type="ECO:0000256" key="7">
    <source>
        <dbReference type="ARBA" id="ARBA00023027"/>
    </source>
</evidence>
<feature type="domain" description="FAD/NAD(P)-binding" evidence="10">
    <location>
        <begin position="7"/>
        <end position="323"/>
    </location>
</feature>
<feature type="domain" description="External alternative NADH-ubiquinone oxidoreductase-like C-terminal" evidence="11">
    <location>
        <begin position="347"/>
        <end position="403"/>
    </location>
</feature>
<dbReference type="InterPro" id="IPR023753">
    <property type="entry name" value="FAD/NAD-binding_dom"/>
</dbReference>
<evidence type="ECO:0000256" key="5">
    <source>
        <dbReference type="ARBA" id="ARBA00022946"/>
    </source>
</evidence>
<evidence type="ECO:0000256" key="8">
    <source>
        <dbReference type="ARBA" id="ARBA00047599"/>
    </source>
</evidence>
<keyword evidence="3" id="KW-0285">Flavoprotein</keyword>
<keyword evidence="4" id="KW-0274">FAD</keyword>
<sequence length="420" mass="46494">MANERPQVVIVGAGFGGLWAVRGLAGAPVDVLLVDRNNYHTFLPLLYQVAAAELEPEAIAYPIRSILREMPNARFLLAEVEEVDLAARQLQTSVGPVPYDYLVLALGSAPHFFGVPGAREHAFTLKSMEDAIRLRNHVLGRFEAAQWQQDPDARARALTFVVVGGGPTGVEFAGALAELINGPLRRDYPDLDFRSARVILLEAQSTLLPGLPERLQQYARRRLEQMGVDVRLQALVEEIAPAQVRIRAGEVIQSDTVVWTAGVQGVPGADRWGLPTGRAGRVAVLPTLQVPGHPEVYVIGDLAYVEQEGRPLPMVAPVATQQGKAVAANLRRQLQGQELQPFRYRDRGTMATIGRNAAVAQVYGRSFTGFIAWVLWLGVHLFNLIGFRNRLLVMLSWAWDYFFYERVVRLQMPRLDPDGK</sequence>
<dbReference type="FunCoup" id="A0A540VCB1">
    <property type="interactions" value="199"/>
</dbReference>
<evidence type="ECO:0000256" key="1">
    <source>
        <dbReference type="ARBA" id="ARBA00005272"/>
    </source>
</evidence>
<gene>
    <name evidence="12" type="ORF">FKZ61_16885</name>
</gene>
<accession>A0A540VCB1</accession>
<proteinExistence type="inferred from homology"/>
<comment type="catalytic activity">
    <reaction evidence="8">
        <text>a quinone + NADH + H(+) = a quinol + NAD(+)</text>
        <dbReference type="Rhea" id="RHEA:46160"/>
        <dbReference type="ChEBI" id="CHEBI:15378"/>
        <dbReference type="ChEBI" id="CHEBI:24646"/>
        <dbReference type="ChEBI" id="CHEBI:57540"/>
        <dbReference type="ChEBI" id="CHEBI:57945"/>
        <dbReference type="ChEBI" id="CHEBI:132124"/>
        <dbReference type="EC" id="1.6.5.9"/>
    </reaction>
</comment>
<dbReference type="Gene3D" id="3.50.50.100">
    <property type="match status" value="1"/>
</dbReference>
<name>A0A540VCB1_9CHLR</name>
<dbReference type="RefSeq" id="WP_141611326.1">
    <property type="nucleotide sequence ID" value="NZ_VIGC02000024.1"/>
</dbReference>
<evidence type="ECO:0000313" key="13">
    <source>
        <dbReference type="Proteomes" id="UP000317371"/>
    </source>
</evidence>
<keyword evidence="5" id="KW-0809">Transit peptide</keyword>
<evidence type="ECO:0000256" key="4">
    <source>
        <dbReference type="ARBA" id="ARBA00022827"/>
    </source>
</evidence>
<evidence type="ECO:0000259" key="11">
    <source>
        <dbReference type="Pfam" id="PF22366"/>
    </source>
</evidence>
<dbReference type="PANTHER" id="PTHR43706">
    <property type="entry name" value="NADH DEHYDROGENASE"/>
    <property type="match status" value="1"/>
</dbReference>
<dbReference type="PANTHER" id="PTHR43706:SF47">
    <property type="entry name" value="EXTERNAL NADH-UBIQUINONE OXIDOREDUCTASE 1, MITOCHONDRIAL-RELATED"/>
    <property type="match status" value="1"/>
</dbReference>
<dbReference type="PRINTS" id="PR00411">
    <property type="entry name" value="PNDRDTASEI"/>
</dbReference>
<dbReference type="EC" id="1.6.5.9" evidence="2"/>
<protein>
    <recommendedName>
        <fullName evidence="2">NADH:ubiquinone reductase (non-electrogenic)</fullName>
        <ecNumber evidence="2">1.6.5.9</ecNumber>
    </recommendedName>
</protein>
<evidence type="ECO:0000256" key="6">
    <source>
        <dbReference type="ARBA" id="ARBA00023002"/>
    </source>
</evidence>
<dbReference type="Proteomes" id="UP000317371">
    <property type="component" value="Unassembled WGS sequence"/>
</dbReference>
<keyword evidence="7" id="KW-0520">NAD</keyword>
<dbReference type="OrthoDB" id="9784880at2"/>
<dbReference type="EMBL" id="VIGC01000024">
    <property type="protein sequence ID" value="TQE94408.1"/>
    <property type="molecule type" value="Genomic_DNA"/>
</dbReference>
<dbReference type="GO" id="GO:0050136">
    <property type="term" value="F:NADH dehydrogenase (quinone) (non-electrogenic) activity"/>
    <property type="evidence" value="ECO:0007669"/>
    <property type="project" value="UniProtKB-EC"/>
</dbReference>
<evidence type="ECO:0000313" key="12">
    <source>
        <dbReference type="EMBL" id="TQE94408.1"/>
    </source>
</evidence>
<dbReference type="Pfam" id="PF22366">
    <property type="entry name" value="NDH2_C"/>
    <property type="match status" value="1"/>
</dbReference>
<organism evidence="12 13">
    <name type="scientific">Litorilinea aerophila</name>
    <dbReference type="NCBI Taxonomy" id="1204385"/>
    <lineage>
        <taxon>Bacteria</taxon>
        <taxon>Bacillati</taxon>
        <taxon>Chloroflexota</taxon>
        <taxon>Caldilineae</taxon>
        <taxon>Caldilineales</taxon>
        <taxon>Caldilineaceae</taxon>
        <taxon>Litorilinea</taxon>
    </lineage>
</organism>
<keyword evidence="9" id="KW-0812">Transmembrane</keyword>